<feature type="compositionally biased region" description="Basic and acidic residues" evidence="1">
    <location>
        <begin position="279"/>
        <end position="295"/>
    </location>
</feature>
<name>A0A0N5CUX3_THECL</name>
<feature type="compositionally biased region" description="Basic residues" evidence="1">
    <location>
        <begin position="194"/>
        <end position="204"/>
    </location>
</feature>
<feature type="region of interest" description="Disordered" evidence="1">
    <location>
        <begin position="64"/>
        <end position="86"/>
    </location>
</feature>
<feature type="region of interest" description="Disordered" evidence="1">
    <location>
        <begin position="186"/>
        <end position="295"/>
    </location>
</feature>
<feature type="compositionally biased region" description="Basic residues" evidence="1">
    <location>
        <begin position="242"/>
        <end position="262"/>
    </location>
</feature>
<accession>A0A0N5CUX3</accession>
<keyword evidence="3" id="KW-1185">Reference proteome</keyword>
<dbReference type="STRING" id="103827.A0A0N5CUX3"/>
<evidence type="ECO:0000313" key="4">
    <source>
        <dbReference type="WBParaSite" id="TCLT_0000408301-mRNA-1"/>
    </source>
</evidence>
<evidence type="ECO:0000256" key="1">
    <source>
        <dbReference type="SAM" id="MobiDB-lite"/>
    </source>
</evidence>
<gene>
    <name evidence="2" type="ORF">TCLT_LOCUS4072</name>
</gene>
<dbReference type="Proteomes" id="UP000276776">
    <property type="component" value="Unassembled WGS sequence"/>
</dbReference>
<reference evidence="4" key="1">
    <citation type="submission" date="2017-02" db="UniProtKB">
        <authorList>
            <consortium name="WormBaseParasite"/>
        </authorList>
    </citation>
    <scope>IDENTIFICATION</scope>
</reference>
<dbReference type="AlphaFoldDB" id="A0A0N5CUX3"/>
<dbReference type="EMBL" id="UYYF01004275">
    <property type="protein sequence ID" value="VDN01130.1"/>
    <property type="molecule type" value="Genomic_DNA"/>
</dbReference>
<protein>
    <submittedName>
        <fullName evidence="4">RNA-binding protein 25-like</fullName>
    </submittedName>
</protein>
<feature type="compositionally biased region" description="Basic and acidic residues" evidence="1">
    <location>
        <begin position="224"/>
        <end position="241"/>
    </location>
</feature>
<proteinExistence type="predicted"/>
<evidence type="ECO:0000313" key="2">
    <source>
        <dbReference type="EMBL" id="VDN01130.1"/>
    </source>
</evidence>
<reference evidence="2 3" key="2">
    <citation type="submission" date="2018-11" db="EMBL/GenBank/DDBJ databases">
        <authorList>
            <consortium name="Pathogen Informatics"/>
        </authorList>
    </citation>
    <scope>NUCLEOTIDE SEQUENCE [LARGE SCALE GENOMIC DNA]</scope>
</reference>
<organism evidence="4">
    <name type="scientific">Thelazia callipaeda</name>
    <name type="common">Oriental eyeworm</name>
    <name type="synonym">Parasitic nematode</name>
    <dbReference type="NCBI Taxonomy" id="103827"/>
    <lineage>
        <taxon>Eukaryota</taxon>
        <taxon>Metazoa</taxon>
        <taxon>Ecdysozoa</taxon>
        <taxon>Nematoda</taxon>
        <taxon>Chromadorea</taxon>
        <taxon>Rhabditida</taxon>
        <taxon>Spirurina</taxon>
        <taxon>Spiruromorpha</taxon>
        <taxon>Thelazioidea</taxon>
        <taxon>Thelaziidae</taxon>
        <taxon>Thelazia</taxon>
    </lineage>
</organism>
<sequence length="295" mass="34267">MSSFYYLHRDFDLQKKQLIKFNECLAQPKVLAQSLALAALSSLGTESDDDSYDEIEIKQVEKLASKTTEQETSKNSNVIEESGGYHKKDNGDDAVFNVPLLPLPSSGAKSKAKLSSNDGLSSTKSFQGVDELWDKNVFEKIEFYGSQRLFPSVEHGKFAMPEEANNNKESCIMLLNNEDVKKVDLGRVEDTKKREKKKQSRGSKKLQNLENRERSRKQSSSEKSVSKTPERYRRRSSSKESCHKRRRSHDRKRSKSRTRKGRRYVERHISRSRSRERRRTGEGHYRDKYFRRSRS</sequence>
<evidence type="ECO:0000313" key="3">
    <source>
        <dbReference type="Proteomes" id="UP000276776"/>
    </source>
</evidence>
<dbReference type="WBParaSite" id="TCLT_0000408301-mRNA-1">
    <property type="protein sequence ID" value="TCLT_0000408301-mRNA-1"/>
    <property type="gene ID" value="TCLT_0000408301"/>
</dbReference>